<keyword evidence="8 11" id="KW-0472">Membrane</keyword>
<dbReference type="GO" id="GO:0005886">
    <property type="term" value="C:plasma membrane"/>
    <property type="evidence" value="ECO:0007669"/>
    <property type="project" value="UniProtKB-SubCell"/>
</dbReference>
<organism evidence="13 14">
    <name type="scientific">Pelomonas aquatica</name>
    <dbReference type="NCBI Taxonomy" id="431058"/>
    <lineage>
        <taxon>Bacteria</taxon>
        <taxon>Pseudomonadati</taxon>
        <taxon>Pseudomonadota</taxon>
        <taxon>Betaproteobacteria</taxon>
        <taxon>Burkholderiales</taxon>
        <taxon>Sphaerotilaceae</taxon>
        <taxon>Roseateles</taxon>
    </lineage>
</organism>
<comment type="similarity">
    <text evidence="9">Belongs to the GSP H family.</text>
</comment>
<sequence>MKLRRDKGLTLVELMVTVAVLAIFLAVAAPNLTAVLLKMRLEGVANELRTDLQYARSESIRLKKAVSLASAADGSGYSVTDSGGNSLKSVAFAAGTRIGITTGSPAPSVSFDPLRGFATVTGGFTLSTTNLTPTLTVSTDSLGRVTECASQGKFYGVTNPC</sequence>
<dbReference type="InterPro" id="IPR012902">
    <property type="entry name" value="N_methyl_site"/>
</dbReference>
<gene>
    <name evidence="13" type="ORF">EXJ73_15030</name>
</gene>
<dbReference type="RefSeq" id="WP_268149869.1">
    <property type="nucleotide sequence ID" value="NZ_JAPPUW010000007.1"/>
</dbReference>
<evidence type="ECO:0000259" key="12">
    <source>
        <dbReference type="Pfam" id="PF12019"/>
    </source>
</evidence>
<evidence type="ECO:0000256" key="2">
    <source>
        <dbReference type="ARBA" id="ARBA00021549"/>
    </source>
</evidence>
<keyword evidence="5" id="KW-0997">Cell inner membrane</keyword>
<dbReference type="Gene3D" id="3.30.700.10">
    <property type="entry name" value="Glycoprotein, Type 4 Pilin"/>
    <property type="match status" value="1"/>
</dbReference>
<keyword evidence="4" id="KW-0488">Methylation</keyword>
<keyword evidence="14" id="KW-1185">Reference proteome</keyword>
<accession>A0A9X4R5Y9</accession>
<dbReference type="Proteomes" id="UP001152766">
    <property type="component" value="Unassembled WGS sequence"/>
</dbReference>
<feature type="transmembrane region" description="Helical" evidence="11">
    <location>
        <begin position="12"/>
        <end position="32"/>
    </location>
</feature>
<reference evidence="13" key="1">
    <citation type="submission" date="2019-02" db="EMBL/GenBank/DDBJ databases">
        <title>Draft genome of the type strain Pelomonas aquatica CCUG 52575T.</title>
        <authorList>
            <person name="Gomila M."/>
            <person name="Lalucat J."/>
        </authorList>
    </citation>
    <scope>NUCLEOTIDE SEQUENCE</scope>
    <source>
        <strain evidence="13">CCUG 52575</strain>
    </source>
</reference>
<dbReference type="InterPro" id="IPR045584">
    <property type="entry name" value="Pilin-like"/>
</dbReference>
<evidence type="ECO:0000256" key="11">
    <source>
        <dbReference type="SAM" id="Phobius"/>
    </source>
</evidence>
<comment type="subcellular location">
    <subcellularLocation>
        <location evidence="1">Cell inner membrane</location>
        <topology evidence="1">Single-pass membrane protein</topology>
    </subcellularLocation>
</comment>
<dbReference type="PROSITE" id="PS00409">
    <property type="entry name" value="PROKAR_NTER_METHYL"/>
    <property type="match status" value="1"/>
</dbReference>
<evidence type="ECO:0000256" key="10">
    <source>
        <dbReference type="ARBA" id="ARBA00030775"/>
    </source>
</evidence>
<evidence type="ECO:0000256" key="3">
    <source>
        <dbReference type="ARBA" id="ARBA00022475"/>
    </source>
</evidence>
<evidence type="ECO:0000256" key="1">
    <source>
        <dbReference type="ARBA" id="ARBA00004377"/>
    </source>
</evidence>
<evidence type="ECO:0000256" key="4">
    <source>
        <dbReference type="ARBA" id="ARBA00022481"/>
    </source>
</evidence>
<evidence type="ECO:0000256" key="7">
    <source>
        <dbReference type="ARBA" id="ARBA00022989"/>
    </source>
</evidence>
<protein>
    <recommendedName>
        <fullName evidence="2">Type II secretion system protein H</fullName>
    </recommendedName>
    <alternativeName>
        <fullName evidence="10">General secretion pathway protein H</fullName>
    </alternativeName>
</protein>
<dbReference type="GO" id="GO:0015627">
    <property type="term" value="C:type II protein secretion system complex"/>
    <property type="evidence" value="ECO:0007669"/>
    <property type="project" value="InterPro"/>
</dbReference>
<evidence type="ECO:0000256" key="9">
    <source>
        <dbReference type="ARBA" id="ARBA00025772"/>
    </source>
</evidence>
<dbReference type="AlphaFoldDB" id="A0A9X4R5Y9"/>
<dbReference type="SUPFAM" id="SSF54523">
    <property type="entry name" value="Pili subunits"/>
    <property type="match status" value="1"/>
</dbReference>
<dbReference type="GO" id="GO:0015628">
    <property type="term" value="P:protein secretion by the type II secretion system"/>
    <property type="evidence" value="ECO:0007669"/>
    <property type="project" value="InterPro"/>
</dbReference>
<proteinExistence type="inferred from homology"/>
<comment type="caution">
    <text evidence="13">The sequence shown here is derived from an EMBL/GenBank/DDBJ whole genome shotgun (WGS) entry which is preliminary data.</text>
</comment>
<evidence type="ECO:0000256" key="5">
    <source>
        <dbReference type="ARBA" id="ARBA00022519"/>
    </source>
</evidence>
<evidence type="ECO:0000256" key="6">
    <source>
        <dbReference type="ARBA" id="ARBA00022692"/>
    </source>
</evidence>
<dbReference type="EMBL" id="SGUG01000021">
    <property type="protein sequence ID" value="MDG0863774.1"/>
    <property type="molecule type" value="Genomic_DNA"/>
</dbReference>
<evidence type="ECO:0000313" key="14">
    <source>
        <dbReference type="Proteomes" id="UP001152766"/>
    </source>
</evidence>
<keyword evidence="6 11" id="KW-0812">Transmembrane</keyword>
<dbReference type="NCBIfam" id="TIGR02532">
    <property type="entry name" value="IV_pilin_GFxxxE"/>
    <property type="match status" value="1"/>
</dbReference>
<dbReference type="InterPro" id="IPR022346">
    <property type="entry name" value="T2SS_GspH"/>
</dbReference>
<dbReference type="Pfam" id="PF07963">
    <property type="entry name" value="N_methyl"/>
    <property type="match status" value="1"/>
</dbReference>
<feature type="domain" description="General secretion pathway GspH" evidence="12">
    <location>
        <begin position="45"/>
        <end position="141"/>
    </location>
</feature>
<evidence type="ECO:0000256" key="8">
    <source>
        <dbReference type="ARBA" id="ARBA00023136"/>
    </source>
</evidence>
<name>A0A9X4R5Y9_9BURK</name>
<evidence type="ECO:0000313" key="13">
    <source>
        <dbReference type="EMBL" id="MDG0863774.1"/>
    </source>
</evidence>
<keyword evidence="7 11" id="KW-1133">Transmembrane helix</keyword>
<dbReference type="Pfam" id="PF12019">
    <property type="entry name" value="GspH"/>
    <property type="match status" value="1"/>
</dbReference>
<keyword evidence="3" id="KW-1003">Cell membrane</keyword>